<proteinExistence type="predicted"/>
<organism evidence="1">
    <name type="scientific">uncultured bacterium</name>
    <name type="common">gcode 4</name>
    <dbReference type="NCBI Taxonomy" id="1234023"/>
    <lineage>
        <taxon>Bacteria</taxon>
        <taxon>environmental samples</taxon>
    </lineage>
</organism>
<dbReference type="EMBL" id="AMFJ01034048">
    <property type="protein sequence ID" value="EKD30469.1"/>
    <property type="molecule type" value="Genomic_DNA"/>
</dbReference>
<reference evidence="1" key="1">
    <citation type="journal article" date="2012" name="Science">
        <title>Fermentation, hydrogen, and sulfur metabolism in multiple uncultivated bacterial phyla.</title>
        <authorList>
            <person name="Wrighton K.C."/>
            <person name="Thomas B.C."/>
            <person name="Sharon I."/>
            <person name="Miller C.S."/>
            <person name="Castelle C.J."/>
            <person name="VerBerkmoes N.C."/>
            <person name="Wilkins M.J."/>
            <person name="Hettich R.L."/>
            <person name="Lipton M.S."/>
            <person name="Williams K.H."/>
            <person name="Long P.E."/>
            <person name="Banfield J.F."/>
        </authorList>
    </citation>
    <scope>NUCLEOTIDE SEQUENCE [LARGE SCALE GENOMIC DNA]</scope>
</reference>
<comment type="caution">
    <text evidence="1">The sequence shown here is derived from an EMBL/GenBank/DDBJ whole genome shotgun (WGS) entry which is preliminary data.</text>
</comment>
<gene>
    <name evidence="1" type="ORF">ACD_78C00048G0003</name>
</gene>
<evidence type="ECO:0000313" key="1">
    <source>
        <dbReference type="EMBL" id="EKD30469.1"/>
    </source>
</evidence>
<name>K1YYF4_9BACT</name>
<dbReference type="AlphaFoldDB" id="K1YYF4"/>
<sequence length="53" mass="6305">MEFLESFHQNISEQSQKLSGETIEKWLILWKYTDEFYTRKQALGSGVCNFVLM</sequence>
<accession>K1YYF4</accession>
<protein>
    <submittedName>
        <fullName evidence="1">Uncharacterized protein</fullName>
    </submittedName>
</protein>